<feature type="transmembrane region" description="Helical" evidence="10">
    <location>
        <begin position="428"/>
        <end position="448"/>
    </location>
</feature>
<dbReference type="EMBL" id="OZ020107">
    <property type="protein sequence ID" value="CAK9259490.1"/>
    <property type="molecule type" value="Genomic_DNA"/>
</dbReference>
<evidence type="ECO:0000256" key="4">
    <source>
        <dbReference type="ARBA" id="ARBA00022692"/>
    </source>
</evidence>
<evidence type="ECO:0000256" key="8">
    <source>
        <dbReference type="ARBA" id="ARBA00035585"/>
    </source>
</evidence>
<dbReference type="Pfam" id="PF02537">
    <property type="entry name" value="CRCB"/>
    <property type="match status" value="2"/>
</dbReference>
<feature type="compositionally biased region" description="Basic and acidic residues" evidence="9">
    <location>
        <begin position="42"/>
        <end position="64"/>
    </location>
</feature>
<keyword evidence="3" id="KW-1003">Cell membrane</keyword>
<feature type="transmembrane region" description="Helical" evidence="10">
    <location>
        <begin position="460"/>
        <end position="480"/>
    </location>
</feature>
<accession>A0ABP0VYA1</accession>
<comment type="catalytic activity">
    <reaction evidence="8">
        <text>fluoride(in) = fluoride(out)</text>
        <dbReference type="Rhea" id="RHEA:76159"/>
        <dbReference type="ChEBI" id="CHEBI:17051"/>
    </reaction>
    <physiologicalReaction direction="left-to-right" evidence="8">
        <dbReference type="Rhea" id="RHEA:76160"/>
    </physiologicalReaction>
</comment>
<protein>
    <recommendedName>
        <fullName evidence="13">CrcB-like protein</fullName>
    </recommendedName>
</protein>
<evidence type="ECO:0000313" key="12">
    <source>
        <dbReference type="Proteomes" id="UP001497444"/>
    </source>
</evidence>
<sequence length="490" mass="52418">MQGGSTSAAVGGGGGATAAAADDDDDTNNKQGITLDETSASSRHDRASRSLSLGERRESNRLGERQGSSSLGASGGGVGRLASSLSSNPTPAVLVRDGSRRSLPSPAVVPFRFEISTGSGSSSASDHSGEEDFTRSLSQRGVPLSAPLAPPAETTSGKLSIYLEYVSALAHLATFGIFGVFIRYGLERLIGIHLADSNNGPLFIDLPANMVGSFFMGWVGVVFKKDIATFSELLAIGLSTGLMGSITTYAGWSQQMVVIITNGYWLRALFGLLLGLEIAQMSLVLGIDSAKLLNWSITRIQQGRANRGLDTLQWASPDNLWRRKFGLVFFLCVSSSLWVSAIVLTIIDTTSIVRRRLWLACVVAPPGVWARWLLARLNGQGIGSKHYFKWIPLGTLLTNMIACTLEAILAVIQIAVQQTDAALLVQGLQLGLLGCMSTVSTFVAELYLLHLIANKRWRAYAYAFIMLICCFAVGVIAYTIPVLTRYSSQG</sequence>
<keyword evidence="12" id="KW-1185">Reference proteome</keyword>
<evidence type="ECO:0000256" key="1">
    <source>
        <dbReference type="ARBA" id="ARBA00002598"/>
    </source>
</evidence>
<evidence type="ECO:0000256" key="6">
    <source>
        <dbReference type="ARBA" id="ARBA00023136"/>
    </source>
</evidence>
<feature type="transmembrane region" description="Helical" evidence="10">
    <location>
        <begin position="396"/>
        <end position="416"/>
    </location>
</feature>
<evidence type="ECO:0000313" key="11">
    <source>
        <dbReference type="EMBL" id="CAK9259490.1"/>
    </source>
</evidence>
<organism evidence="11 12">
    <name type="scientific">Sphagnum jensenii</name>
    <dbReference type="NCBI Taxonomy" id="128206"/>
    <lineage>
        <taxon>Eukaryota</taxon>
        <taxon>Viridiplantae</taxon>
        <taxon>Streptophyta</taxon>
        <taxon>Embryophyta</taxon>
        <taxon>Bryophyta</taxon>
        <taxon>Sphagnophytina</taxon>
        <taxon>Sphagnopsida</taxon>
        <taxon>Sphagnales</taxon>
        <taxon>Sphagnaceae</taxon>
        <taxon>Sphagnum</taxon>
    </lineage>
</organism>
<dbReference type="PANTHER" id="PTHR28259:SF1">
    <property type="entry name" value="FLUORIDE EXPORT PROTEIN 1-RELATED"/>
    <property type="match status" value="1"/>
</dbReference>
<proteinExistence type="inferred from homology"/>
<reference evidence="11" key="1">
    <citation type="submission" date="2024-02" db="EMBL/GenBank/DDBJ databases">
        <authorList>
            <consortium name="ELIXIR-Norway"/>
            <consortium name="Elixir Norway"/>
        </authorList>
    </citation>
    <scope>NUCLEOTIDE SEQUENCE</scope>
</reference>
<dbReference type="Proteomes" id="UP001497444">
    <property type="component" value="Chromosome 12"/>
</dbReference>
<dbReference type="PANTHER" id="PTHR28259">
    <property type="entry name" value="FLUORIDE EXPORT PROTEIN 1-RELATED"/>
    <property type="match status" value="1"/>
</dbReference>
<keyword evidence="4 10" id="KW-0812">Transmembrane</keyword>
<evidence type="ECO:0000256" key="7">
    <source>
        <dbReference type="ARBA" id="ARBA00035120"/>
    </source>
</evidence>
<keyword evidence="6 10" id="KW-0472">Membrane</keyword>
<feature type="transmembrane region" description="Helical" evidence="10">
    <location>
        <begin position="202"/>
        <end position="221"/>
    </location>
</feature>
<comment type="similarity">
    <text evidence="7">Belongs to the fluoride channel Fluc/FEX (TC 1.A.43) family.</text>
</comment>
<feature type="transmembrane region" description="Helical" evidence="10">
    <location>
        <begin position="325"/>
        <end position="345"/>
    </location>
</feature>
<evidence type="ECO:0000256" key="2">
    <source>
        <dbReference type="ARBA" id="ARBA00004651"/>
    </source>
</evidence>
<name>A0ABP0VYA1_9BRYO</name>
<evidence type="ECO:0008006" key="13">
    <source>
        <dbReference type="Google" id="ProtNLM"/>
    </source>
</evidence>
<gene>
    <name evidence="11" type="ORF">CSSPJE1EN1_LOCUS4968</name>
</gene>
<feature type="transmembrane region" description="Helical" evidence="10">
    <location>
        <begin position="233"/>
        <end position="252"/>
    </location>
</feature>
<feature type="compositionally biased region" description="Polar residues" evidence="9">
    <location>
        <begin position="29"/>
        <end position="38"/>
    </location>
</feature>
<comment type="function">
    <text evidence="1">Fluoride channel required for the rapid expulsion of cytoplasmic fluoride.</text>
</comment>
<feature type="region of interest" description="Disordered" evidence="9">
    <location>
        <begin position="1"/>
        <end position="102"/>
    </location>
</feature>
<evidence type="ECO:0000256" key="5">
    <source>
        <dbReference type="ARBA" id="ARBA00022989"/>
    </source>
</evidence>
<feature type="transmembrane region" description="Helical" evidence="10">
    <location>
        <begin position="357"/>
        <end position="375"/>
    </location>
</feature>
<feature type="transmembrane region" description="Helical" evidence="10">
    <location>
        <begin position="162"/>
        <end position="182"/>
    </location>
</feature>
<feature type="transmembrane region" description="Helical" evidence="10">
    <location>
        <begin position="264"/>
        <end position="287"/>
    </location>
</feature>
<evidence type="ECO:0000256" key="10">
    <source>
        <dbReference type="SAM" id="Phobius"/>
    </source>
</evidence>
<evidence type="ECO:0000256" key="3">
    <source>
        <dbReference type="ARBA" id="ARBA00022475"/>
    </source>
</evidence>
<evidence type="ECO:0000256" key="9">
    <source>
        <dbReference type="SAM" id="MobiDB-lite"/>
    </source>
</evidence>
<comment type="subcellular location">
    <subcellularLocation>
        <location evidence="2">Cell membrane</location>
        <topology evidence="2">Multi-pass membrane protein</topology>
    </subcellularLocation>
</comment>
<keyword evidence="5 10" id="KW-1133">Transmembrane helix</keyword>
<dbReference type="InterPro" id="IPR003691">
    <property type="entry name" value="FluC"/>
</dbReference>